<feature type="domain" description="Ricin B lectin" evidence="13">
    <location>
        <begin position="244"/>
        <end position="370"/>
    </location>
</feature>
<dbReference type="InterPro" id="IPR000772">
    <property type="entry name" value="Ricin_B_lectin"/>
</dbReference>
<dbReference type="GO" id="GO:0006493">
    <property type="term" value="P:protein O-linked glycosylation"/>
    <property type="evidence" value="ECO:0007669"/>
    <property type="project" value="TreeGrafter"/>
</dbReference>
<sequence length="372" mass="41696">MARMEGAWRATGEVVVFLDSHIEATRGWLEPLLARIKEDRKHVVVPSIDSIHFDNFEFEGSSGLGVLGFTWTLGQQPQAVDRPEAAGFRKSPIMAGGLFAADRAFFMHLGGYDPGMRYYGGEEMEIGFRTWQCGGDIEFVPCSHVYHIFRRSDFWQGTNSGGVAYKVPAKDITRNKLRAAAVWMDEYAKLVEYASPPLTPDMSLGDLEPRRRLRQKLGCKPFKWYMEHVAPRMFVPRIDGLRAGALVNTELGACVDTLGGNSPGLYPCHWQHGTQGLVMDGDGLIRIPVLMYERCLSVHRRSSRVELRGCKGNGDVDQRWSFNPTTGRFASLDGQAGCLEAVNKQTSRSPFDLHLAPCSDGSTMQKWEWKAW</sequence>
<evidence type="ECO:0000256" key="3">
    <source>
        <dbReference type="ARBA" id="ARBA00004922"/>
    </source>
</evidence>
<dbReference type="PANTHER" id="PTHR11675:SF68">
    <property type="entry name" value="N-ACETYLGALACTOSAMINYLTRANSFERASE 7"/>
    <property type="match status" value="1"/>
</dbReference>
<evidence type="ECO:0000256" key="2">
    <source>
        <dbReference type="ARBA" id="ARBA00004323"/>
    </source>
</evidence>
<keyword evidence="6" id="KW-0479">Metal-binding</keyword>
<dbReference type="InterPro" id="IPR035992">
    <property type="entry name" value="Ricin_B-like_lectins"/>
</dbReference>
<dbReference type="Pfam" id="PF02709">
    <property type="entry name" value="Glyco_transf_7C"/>
    <property type="match status" value="1"/>
</dbReference>
<dbReference type="InterPro" id="IPR027791">
    <property type="entry name" value="Galactosyl_T_C"/>
</dbReference>
<comment type="subcellular location">
    <subcellularLocation>
        <location evidence="2">Golgi apparatus membrane</location>
        <topology evidence="2">Single-pass type II membrane protein</topology>
    </subcellularLocation>
</comment>
<dbReference type="PANTHER" id="PTHR11675">
    <property type="entry name" value="N-ACETYLGALACTOSAMINYLTRANSFERASE"/>
    <property type="match status" value="1"/>
</dbReference>
<name>A0A7S0ANT1_9DINO</name>
<comment type="cofactor">
    <cofactor evidence="1">
        <name>Mn(2+)</name>
        <dbReference type="ChEBI" id="CHEBI:29035"/>
    </cofactor>
</comment>
<keyword evidence="8" id="KW-0333">Golgi apparatus</keyword>
<evidence type="ECO:0000256" key="9">
    <source>
        <dbReference type="ARBA" id="ARBA00023157"/>
    </source>
</evidence>
<evidence type="ECO:0000256" key="7">
    <source>
        <dbReference type="ARBA" id="ARBA00022734"/>
    </source>
</evidence>
<accession>A0A7S0ANT1</accession>
<dbReference type="Pfam" id="PF00535">
    <property type="entry name" value="Glycos_transf_2"/>
    <property type="match status" value="1"/>
</dbReference>
<dbReference type="GO" id="GO:0030246">
    <property type="term" value="F:carbohydrate binding"/>
    <property type="evidence" value="ECO:0007669"/>
    <property type="project" value="UniProtKB-KW"/>
</dbReference>
<evidence type="ECO:0000256" key="8">
    <source>
        <dbReference type="ARBA" id="ARBA00023034"/>
    </source>
</evidence>
<gene>
    <name evidence="14" type="ORF">PBAH0796_LOCUS19507</name>
</gene>
<dbReference type="SUPFAM" id="SSF53448">
    <property type="entry name" value="Nucleotide-diphospho-sugar transferases"/>
    <property type="match status" value="1"/>
</dbReference>
<dbReference type="GO" id="GO:0004653">
    <property type="term" value="F:polypeptide N-acetylgalactosaminyltransferase activity"/>
    <property type="evidence" value="ECO:0007669"/>
    <property type="project" value="TreeGrafter"/>
</dbReference>
<evidence type="ECO:0000256" key="6">
    <source>
        <dbReference type="ARBA" id="ARBA00022723"/>
    </source>
</evidence>
<keyword evidence="4" id="KW-0328">Glycosyltransferase</keyword>
<dbReference type="PROSITE" id="PS50231">
    <property type="entry name" value="RICIN_B_LECTIN"/>
    <property type="match status" value="1"/>
</dbReference>
<evidence type="ECO:0000256" key="11">
    <source>
        <dbReference type="ARBA" id="ARBA00044237"/>
    </source>
</evidence>
<evidence type="ECO:0000256" key="5">
    <source>
        <dbReference type="ARBA" id="ARBA00022679"/>
    </source>
</evidence>
<evidence type="ECO:0000256" key="1">
    <source>
        <dbReference type="ARBA" id="ARBA00001936"/>
    </source>
</evidence>
<evidence type="ECO:0000259" key="13">
    <source>
        <dbReference type="SMART" id="SM00458"/>
    </source>
</evidence>
<dbReference type="Gene3D" id="3.90.550.10">
    <property type="entry name" value="Spore Coat Polysaccharide Biosynthesis Protein SpsA, Chain A"/>
    <property type="match status" value="1"/>
</dbReference>
<evidence type="ECO:0000256" key="4">
    <source>
        <dbReference type="ARBA" id="ARBA00022676"/>
    </source>
</evidence>
<keyword evidence="10" id="KW-0464">Manganese</keyword>
<dbReference type="InterPro" id="IPR001173">
    <property type="entry name" value="Glyco_trans_2-like"/>
</dbReference>
<dbReference type="AlphaFoldDB" id="A0A7S0ANT1"/>
<dbReference type="GO" id="GO:0046872">
    <property type="term" value="F:metal ion binding"/>
    <property type="evidence" value="ECO:0007669"/>
    <property type="project" value="UniProtKB-KW"/>
</dbReference>
<dbReference type="SMART" id="SM00458">
    <property type="entry name" value="RICIN"/>
    <property type="match status" value="1"/>
</dbReference>
<organism evidence="14">
    <name type="scientific">Pyrodinium bahamense</name>
    <dbReference type="NCBI Taxonomy" id="73915"/>
    <lineage>
        <taxon>Eukaryota</taxon>
        <taxon>Sar</taxon>
        <taxon>Alveolata</taxon>
        <taxon>Dinophyceae</taxon>
        <taxon>Gonyaulacales</taxon>
        <taxon>Pyrocystaceae</taxon>
        <taxon>Pyrodinium</taxon>
    </lineage>
</organism>
<evidence type="ECO:0000256" key="12">
    <source>
        <dbReference type="ARBA" id="ARBA00044259"/>
    </source>
</evidence>
<keyword evidence="9" id="KW-1015">Disulfide bond</keyword>
<dbReference type="EMBL" id="HBEG01031993">
    <property type="protein sequence ID" value="CAD8369741.1"/>
    <property type="molecule type" value="Transcribed_RNA"/>
</dbReference>
<dbReference type="InterPro" id="IPR029044">
    <property type="entry name" value="Nucleotide-diphossugar_trans"/>
</dbReference>
<comment type="pathway">
    <text evidence="3">Protein modification; protein glycosylation.</text>
</comment>
<keyword evidence="7" id="KW-0430">Lectin</keyword>
<dbReference type="Pfam" id="PF00652">
    <property type="entry name" value="Ricin_B_lectin"/>
    <property type="match status" value="1"/>
</dbReference>
<evidence type="ECO:0000313" key="14">
    <source>
        <dbReference type="EMBL" id="CAD8369741.1"/>
    </source>
</evidence>
<proteinExistence type="predicted"/>
<dbReference type="SUPFAM" id="SSF50370">
    <property type="entry name" value="Ricin B-like lectins"/>
    <property type="match status" value="1"/>
</dbReference>
<dbReference type="Gene3D" id="2.80.10.50">
    <property type="match status" value="1"/>
</dbReference>
<reference evidence="14" key="1">
    <citation type="submission" date="2021-01" db="EMBL/GenBank/DDBJ databases">
        <authorList>
            <person name="Corre E."/>
            <person name="Pelletier E."/>
            <person name="Niang G."/>
            <person name="Scheremetjew M."/>
            <person name="Finn R."/>
            <person name="Kale V."/>
            <person name="Holt S."/>
            <person name="Cochrane G."/>
            <person name="Meng A."/>
            <person name="Brown T."/>
            <person name="Cohen L."/>
        </authorList>
    </citation>
    <scope>NUCLEOTIDE SEQUENCE</scope>
    <source>
        <strain evidence="14">Pbaha01</strain>
    </source>
</reference>
<protein>
    <recommendedName>
        <fullName evidence="12">Protein-UDP acetylgalactosaminyltransferase 7</fullName>
    </recommendedName>
    <alternativeName>
        <fullName evidence="11">UDP-GalNAc:polypeptide N-acetylgalactosaminyltransferase 7</fullName>
    </alternativeName>
</protein>
<dbReference type="GO" id="GO:0000139">
    <property type="term" value="C:Golgi membrane"/>
    <property type="evidence" value="ECO:0007669"/>
    <property type="project" value="UniProtKB-SubCell"/>
</dbReference>
<keyword evidence="5" id="KW-0808">Transferase</keyword>
<evidence type="ECO:0000256" key="10">
    <source>
        <dbReference type="ARBA" id="ARBA00023211"/>
    </source>
</evidence>